<dbReference type="Gene3D" id="3.10.180.10">
    <property type="entry name" value="2,3-Dihydroxybiphenyl 1,2-Dioxygenase, domain 1"/>
    <property type="match status" value="1"/>
</dbReference>
<feature type="domain" description="VOC" evidence="2">
    <location>
        <begin position="7"/>
        <end position="132"/>
    </location>
</feature>
<proteinExistence type="predicted"/>
<reference evidence="3" key="1">
    <citation type="submission" date="2022-09" db="EMBL/GenBank/DDBJ databases">
        <title>Isolation and characterization of 3-chlorobenzoate degrading bacteria from soils in Shizuoka.</title>
        <authorList>
            <person name="Ifat A."/>
            <person name="Ogawa N."/>
            <person name="Kimbara K."/>
            <person name="Moriuchi R."/>
            <person name="Dohra H."/>
            <person name="Shintani M."/>
        </authorList>
    </citation>
    <scope>NUCLEOTIDE SEQUENCE</scope>
    <source>
        <strain evidence="3">19CS4-2</strain>
    </source>
</reference>
<dbReference type="PANTHER" id="PTHR21366:SF14">
    <property type="entry name" value="GLYOXALASE DOMAIN-CONTAINING PROTEIN 5"/>
    <property type="match status" value="1"/>
</dbReference>
<name>A0AA37IB19_9BURK</name>
<dbReference type="InterPro" id="IPR029068">
    <property type="entry name" value="Glyas_Bleomycin-R_OHBP_Dase"/>
</dbReference>
<dbReference type="PROSITE" id="PS51257">
    <property type="entry name" value="PROKAR_LIPOPROTEIN"/>
    <property type="match status" value="1"/>
</dbReference>
<protein>
    <submittedName>
        <fullName evidence="3">VOC family protein</fullName>
    </submittedName>
</protein>
<evidence type="ECO:0000313" key="3">
    <source>
        <dbReference type="EMBL" id="GJH23015.1"/>
    </source>
</evidence>
<evidence type="ECO:0000259" key="2">
    <source>
        <dbReference type="PROSITE" id="PS51819"/>
    </source>
</evidence>
<dbReference type="PROSITE" id="PS51819">
    <property type="entry name" value="VOC"/>
    <property type="match status" value="1"/>
</dbReference>
<dbReference type="AlphaFoldDB" id="A0AA37IB19"/>
<feature type="region of interest" description="Disordered" evidence="1">
    <location>
        <begin position="124"/>
        <end position="145"/>
    </location>
</feature>
<dbReference type="SUPFAM" id="SSF54593">
    <property type="entry name" value="Glyoxalase/Bleomycin resistance protein/Dihydroxybiphenyl dioxygenase"/>
    <property type="match status" value="1"/>
</dbReference>
<evidence type="ECO:0000313" key="4">
    <source>
        <dbReference type="Proteomes" id="UP001055111"/>
    </source>
</evidence>
<dbReference type="EMBL" id="BPUS01000001">
    <property type="protein sequence ID" value="GJH23015.1"/>
    <property type="molecule type" value="Genomic_DNA"/>
</dbReference>
<comment type="caution">
    <text evidence="3">The sequence shown here is derived from an EMBL/GenBank/DDBJ whole genome shotgun (WGS) entry which is preliminary data.</text>
</comment>
<dbReference type="InterPro" id="IPR004360">
    <property type="entry name" value="Glyas_Fos-R_dOase_dom"/>
</dbReference>
<dbReference type="Proteomes" id="UP001055111">
    <property type="component" value="Unassembled WGS sequence"/>
</dbReference>
<dbReference type="InterPro" id="IPR037523">
    <property type="entry name" value="VOC_core"/>
</dbReference>
<gene>
    <name evidence="3" type="ORF">CBA19CS42_00885</name>
</gene>
<organism evidence="3 4">
    <name type="scientific">Caballeronia novacaledonica</name>
    <dbReference type="NCBI Taxonomy" id="1544861"/>
    <lineage>
        <taxon>Bacteria</taxon>
        <taxon>Pseudomonadati</taxon>
        <taxon>Pseudomonadota</taxon>
        <taxon>Betaproteobacteria</taxon>
        <taxon>Burkholderiales</taxon>
        <taxon>Burkholderiaceae</taxon>
        <taxon>Caballeronia</taxon>
    </lineage>
</organism>
<accession>A0AA37IB19</accession>
<dbReference type="Pfam" id="PF00903">
    <property type="entry name" value="Glyoxalase"/>
    <property type="match status" value="1"/>
</dbReference>
<dbReference type="PANTHER" id="PTHR21366">
    <property type="entry name" value="GLYOXALASE FAMILY PROTEIN"/>
    <property type="match status" value="1"/>
</dbReference>
<sequence length="145" mass="16017">MHIHIREIDHVVIRCADLDNMVNFYNTVLGCPVEKEQRELGLVQMRAGRSLIDLLAVGAKIDRTESGQPGAGRNMDHLCVRVEPFDADALRAHLEKHGARIGEEARRYGAEGFGPSLYLFDPEGNMVELKGPPDARTPAVKPPPP</sequence>
<dbReference type="RefSeq" id="WP_238209433.1">
    <property type="nucleotide sequence ID" value="NZ_BPUS01000001.1"/>
</dbReference>
<dbReference type="InterPro" id="IPR050383">
    <property type="entry name" value="GlyoxalaseI/FosfomycinResist"/>
</dbReference>
<evidence type="ECO:0000256" key="1">
    <source>
        <dbReference type="SAM" id="MobiDB-lite"/>
    </source>
</evidence>